<accession>A0A161YUH9</accession>
<comment type="caution">
    <text evidence="2">The sequence shown here is derived from an EMBL/GenBank/DDBJ whole genome shotgun (WGS) entry which is preliminary data.</text>
</comment>
<dbReference type="PATRIC" id="fig|1365248.3.peg.918"/>
<organism evidence="2 3">
    <name type="scientific">Pseudoalteromonas luteoviolacea CPMOR-1</name>
    <dbReference type="NCBI Taxonomy" id="1365248"/>
    <lineage>
        <taxon>Bacteria</taxon>
        <taxon>Pseudomonadati</taxon>
        <taxon>Pseudomonadota</taxon>
        <taxon>Gammaproteobacteria</taxon>
        <taxon>Alteromonadales</taxon>
        <taxon>Pseudoalteromonadaceae</taxon>
        <taxon>Pseudoalteromonas</taxon>
    </lineage>
</organism>
<gene>
    <name evidence="2" type="ORF">N473_11140</name>
</gene>
<sequence length="30" mass="3489">MLRFVMIDFATGFTLLINYALLVILLFNLL</sequence>
<proteinExistence type="predicted"/>
<reference evidence="2 3" key="1">
    <citation type="submission" date="2013-07" db="EMBL/GenBank/DDBJ databases">
        <title>Comparative Genomic and Metabolomic Analysis of Twelve Strains of Pseudoalteromonas luteoviolacea.</title>
        <authorList>
            <person name="Vynne N.G."/>
            <person name="Mansson M."/>
            <person name="Gram L."/>
        </authorList>
    </citation>
    <scope>NUCLEOTIDE SEQUENCE [LARGE SCALE GENOMIC DNA]</scope>
    <source>
        <strain evidence="2 3">CPMOR-1</strain>
    </source>
</reference>
<evidence type="ECO:0000313" key="3">
    <source>
        <dbReference type="Proteomes" id="UP000076486"/>
    </source>
</evidence>
<dbReference type="AlphaFoldDB" id="A0A161YUH9"/>
<name>A0A161YUH9_9GAMM</name>
<protein>
    <submittedName>
        <fullName evidence="2">Uncharacterized protein</fullName>
    </submittedName>
</protein>
<keyword evidence="1" id="KW-0472">Membrane</keyword>
<keyword evidence="1" id="KW-0812">Transmembrane</keyword>
<dbReference type="EMBL" id="AUYC01000014">
    <property type="protein sequence ID" value="KZN66117.1"/>
    <property type="molecule type" value="Genomic_DNA"/>
</dbReference>
<evidence type="ECO:0000313" key="2">
    <source>
        <dbReference type="EMBL" id="KZN66117.1"/>
    </source>
</evidence>
<keyword evidence="1" id="KW-1133">Transmembrane helix</keyword>
<feature type="transmembrane region" description="Helical" evidence="1">
    <location>
        <begin position="6"/>
        <end position="29"/>
    </location>
</feature>
<dbReference type="Proteomes" id="UP000076486">
    <property type="component" value="Unassembled WGS sequence"/>
</dbReference>
<evidence type="ECO:0000256" key="1">
    <source>
        <dbReference type="SAM" id="Phobius"/>
    </source>
</evidence>